<dbReference type="RefSeq" id="WP_157588643.1">
    <property type="nucleotide sequence ID" value="NZ_WPIN01000013.1"/>
</dbReference>
<feature type="transmembrane region" description="Helical" evidence="1">
    <location>
        <begin position="47"/>
        <end position="67"/>
    </location>
</feature>
<evidence type="ECO:0000313" key="3">
    <source>
        <dbReference type="Proteomes" id="UP000436006"/>
    </source>
</evidence>
<comment type="caution">
    <text evidence="2">The sequence shown here is derived from an EMBL/GenBank/DDBJ whole genome shotgun (WGS) entry which is preliminary data.</text>
</comment>
<keyword evidence="3" id="KW-1185">Reference proteome</keyword>
<keyword evidence="1" id="KW-0472">Membrane</keyword>
<proteinExistence type="predicted"/>
<evidence type="ECO:0000256" key="1">
    <source>
        <dbReference type="SAM" id="Phobius"/>
    </source>
</evidence>
<name>A0A7K1SJK3_9BACT</name>
<keyword evidence="1" id="KW-0812">Transmembrane</keyword>
<dbReference type="Proteomes" id="UP000436006">
    <property type="component" value="Unassembled WGS sequence"/>
</dbReference>
<feature type="transmembrane region" description="Helical" evidence="1">
    <location>
        <begin position="111"/>
        <end position="129"/>
    </location>
</feature>
<protein>
    <submittedName>
        <fullName evidence="2">Uncharacterized protein</fullName>
    </submittedName>
</protein>
<feature type="transmembrane region" description="Helical" evidence="1">
    <location>
        <begin position="9"/>
        <end position="27"/>
    </location>
</feature>
<dbReference type="AlphaFoldDB" id="A0A7K1SJK3"/>
<dbReference type="EMBL" id="WPIN01000013">
    <property type="protein sequence ID" value="MVM33933.1"/>
    <property type="molecule type" value="Genomic_DNA"/>
</dbReference>
<accession>A0A7K1SJK3</accession>
<sequence>MSLASIKPYLVNCFLLTIPVLIWDTLLTDKLPGAYQPDVFWHNLPAWLSYGENSSRTLVFLLTLLMPIRMVSGIQKRGLFVYVAGLLVYFASWLPLIYYPTSSWSHSLWGFMAPAYTPLIWLIGIGLIGQSFYRNIPFHRWYFLSIAFVFVVFHTIHTYLIYNRLHG</sequence>
<keyword evidence="1" id="KW-1133">Transmembrane helix</keyword>
<reference evidence="2 3" key="1">
    <citation type="submission" date="2019-12" db="EMBL/GenBank/DDBJ databases">
        <title>Spirosoma sp. HMF4905 genome sequencing and assembly.</title>
        <authorList>
            <person name="Kang H."/>
            <person name="Cha I."/>
            <person name="Kim H."/>
            <person name="Joh K."/>
        </authorList>
    </citation>
    <scope>NUCLEOTIDE SEQUENCE [LARGE SCALE GENOMIC DNA]</scope>
    <source>
        <strain evidence="2 3">HMF4905</strain>
    </source>
</reference>
<feature type="transmembrane region" description="Helical" evidence="1">
    <location>
        <begin position="79"/>
        <end position="99"/>
    </location>
</feature>
<feature type="transmembrane region" description="Helical" evidence="1">
    <location>
        <begin position="141"/>
        <end position="162"/>
    </location>
</feature>
<gene>
    <name evidence="2" type="ORF">GO755_28110</name>
</gene>
<evidence type="ECO:0000313" key="2">
    <source>
        <dbReference type="EMBL" id="MVM33933.1"/>
    </source>
</evidence>
<organism evidence="2 3">
    <name type="scientific">Spirosoma arboris</name>
    <dbReference type="NCBI Taxonomy" id="2682092"/>
    <lineage>
        <taxon>Bacteria</taxon>
        <taxon>Pseudomonadati</taxon>
        <taxon>Bacteroidota</taxon>
        <taxon>Cytophagia</taxon>
        <taxon>Cytophagales</taxon>
        <taxon>Cytophagaceae</taxon>
        <taxon>Spirosoma</taxon>
    </lineage>
</organism>